<accession>A0A518IXR8</accession>
<reference evidence="1 2" key="1">
    <citation type="submission" date="2019-02" db="EMBL/GenBank/DDBJ databases">
        <title>Deep-cultivation of Planctomycetes and their phenomic and genomic characterization uncovers novel biology.</title>
        <authorList>
            <person name="Wiegand S."/>
            <person name="Jogler M."/>
            <person name="Boedeker C."/>
            <person name="Pinto D."/>
            <person name="Vollmers J."/>
            <person name="Rivas-Marin E."/>
            <person name="Kohn T."/>
            <person name="Peeters S.H."/>
            <person name="Heuer A."/>
            <person name="Rast P."/>
            <person name="Oberbeckmann S."/>
            <person name="Bunk B."/>
            <person name="Jeske O."/>
            <person name="Meyerdierks A."/>
            <person name="Storesund J.E."/>
            <person name="Kallscheuer N."/>
            <person name="Luecker S."/>
            <person name="Lage O.M."/>
            <person name="Pohl T."/>
            <person name="Merkel B.J."/>
            <person name="Hornburger P."/>
            <person name="Mueller R.-W."/>
            <person name="Bruemmer F."/>
            <person name="Labrenz M."/>
            <person name="Spormann A.M."/>
            <person name="Op den Camp H."/>
            <person name="Overmann J."/>
            <person name="Amann R."/>
            <person name="Jetten M.S.M."/>
            <person name="Mascher T."/>
            <person name="Medema M.H."/>
            <person name="Devos D.P."/>
            <person name="Kaster A.-K."/>
            <person name="Ovreas L."/>
            <person name="Rohde M."/>
            <person name="Galperin M.Y."/>
            <person name="Jogler C."/>
        </authorList>
    </citation>
    <scope>NUCLEOTIDE SEQUENCE [LARGE SCALE GENOMIC DNA]</scope>
    <source>
        <strain evidence="1 2">Mal33</strain>
    </source>
</reference>
<dbReference type="AlphaFoldDB" id="A0A518IXR8"/>
<name>A0A518IXR8_9BACT</name>
<gene>
    <name evidence="1" type="ORF">Mal33_38990</name>
</gene>
<organism evidence="1 2">
    <name type="scientific">Rosistilla oblonga</name>
    <dbReference type="NCBI Taxonomy" id="2527990"/>
    <lineage>
        <taxon>Bacteria</taxon>
        <taxon>Pseudomonadati</taxon>
        <taxon>Planctomycetota</taxon>
        <taxon>Planctomycetia</taxon>
        <taxon>Pirellulales</taxon>
        <taxon>Pirellulaceae</taxon>
        <taxon>Rosistilla</taxon>
    </lineage>
</organism>
<evidence type="ECO:0000313" key="1">
    <source>
        <dbReference type="EMBL" id="QDV57884.1"/>
    </source>
</evidence>
<dbReference type="EMBL" id="CP036318">
    <property type="protein sequence ID" value="QDV57884.1"/>
    <property type="molecule type" value="Genomic_DNA"/>
</dbReference>
<protein>
    <submittedName>
        <fullName evidence="1">Uncharacterized protein</fullName>
    </submittedName>
</protein>
<sequence>MRFEQAMKSVAVAFAGAATKLRQPTRRCAILIENAGQAETLRLAGPILWASREETKANCGRIRMIGPSKSLPITAEMSVAIERNARASATLI</sequence>
<dbReference type="Proteomes" id="UP000316770">
    <property type="component" value="Chromosome"/>
</dbReference>
<evidence type="ECO:0000313" key="2">
    <source>
        <dbReference type="Proteomes" id="UP000316770"/>
    </source>
</evidence>
<keyword evidence="2" id="KW-1185">Reference proteome</keyword>
<proteinExistence type="predicted"/>